<sequence length="191" mass="20899">MTQIQALFGVWILCLHVLVGISFPGISLQQEAQEEWKASSPNAASDMYLQVASSPHQSLSILCSKPRQTCLAKHLHEEASTNQGFDLERNILMATHPAARSLLIHIQSLDEADSIAVRHDDRRERVAKEASTGTSCCVQKPNGEAGELTRIGMDGGLRLFLLLNLPPSAKRSGVALLLSSKSLTLYRCRPN</sequence>
<proteinExistence type="predicted"/>
<dbReference type="AlphaFoldDB" id="A0AAV8RIW9"/>
<feature type="chain" id="PRO_5043854916" evidence="1">
    <location>
        <begin position="23"/>
        <end position="191"/>
    </location>
</feature>
<keyword evidence="3" id="KW-1185">Reference proteome</keyword>
<gene>
    <name evidence="2" type="ORF">OPV22_010715</name>
</gene>
<evidence type="ECO:0000313" key="3">
    <source>
        <dbReference type="Proteomes" id="UP001222027"/>
    </source>
</evidence>
<feature type="signal peptide" evidence="1">
    <location>
        <begin position="1"/>
        <end position="22"/>
    </location>
</feature>
<dbReference type="EMBL" id="JAQQAF010000003">
    <property type="protein sequence ID" value="KAJ8500163.1"/>
    <property type="molecule type" value="Genomic_DNA"/>
</dbReference>
<keyword evidence="1" id="KW-0732">Signal</keyword>
<accession>A0AAV8RIW9</accession>
<name>A0AAV8RIW9_ENSVE</name>
<organism evidence="2 3">
    <name type="scientific">Ensete ventricosum</name>
    <name type="common">Abyssinian banana</name>
    <name type="synonym">Musa ensete</name>
    <dbReference type="NCBI Taxonomy" id="4639"/>
    <lineage>
        <taxon>Eukaryota</taxon>
        <taxon>Viridiplantae</taxon>
        <taxon>Streptophyta</taxon>
        <taxon>Embryophyta</taxon>
        <taxon>Tracheophyta</taxon>
        <taxon>Spermatophyta</taxon>
        <taxon>Magnoliopsida</taxon>
        <taxon>Liliopsida</taxon>
        <taxon>Zingiberales</taxon>
        <taxon>Musaceae</taxon>
        <taxon>Ensete</taxon>
    </lineage>
</organism>
<protein>
    <submittedName>
        <fullName evidence="2">Uncharacterized protein</fullName>
    </submittedName>
</protein>
<reference evidence="2 3" key="1">
    <citation type="submission" date="2022-12" db="EMBL/GenBank/DDBJ databases">
        <title>Chromosome-scale assembly of the Ensete ventricosum genome.</title>
        <authorList>
            <person name="Dussert Y."/>
            <person name="Stocks J."/>
            <person name="Wendawek A."/>
            <person name="Woldeyes F."/>
            <person name="Nichols R.A."/>
            <person name="Borrell J.S."/>
        </authorList>
    </citation>
    <scope>NUCLEOTIDE SEQUENCE [LARGE SCALE GENOMIC DNA]</scope>
    <source>
        <strain evidence="3">cv. Maze</strain>
        <tissue evidence="2">Seeds</tissue>
    </source>
</reference>
<evidence type="ECO:0000256" key="1">
    <source>
        <dbReference type="SAM" id="SignalP"/>
    </source>
</evidence>
<dbReference type="Proteomes" id="UP001222027">
    <property type="component" value="Unassembled WGS sequence"/>
</dbReference>
<evidence type="ECO:0000313" key="2">
    <source>
        <dbReference type="EMBL" id="KAJ8500163.1"/>
    </source>
</evidence>
<comment type="caution">
    <text evidence="2">The sequence shown here is derived from an EMBL/GenBank/DDBJ whole genome shotgun (WGS) entry which is preliminary data.</text>
</comment>